<comment type="similarity">
    <text evidence="1">Belongs to the TolB family.</text>
</comment>
<dbReference type="PANTHER" id="PTHR36842">
    <property type="entry name" value="PROTEIN TOLB HOMOLOG"/>
    <property type="match status" value="1"/>
</dbReference>
<gene>
    <name evidence="2" type="ORF">A2Z06_03260</name>
</gene>
<dbReference type="AlphaFoldDB" id="A0A1F5YD43"/>
<evidence type="ECO:0000256" key="1">
    <source>
        <dbReference type="ARBA" id="ARBA00009820"/>
    </source>
</evidence>
<dbReference type="Pfam" id="PF07676">
    <property type="entry name" value="PD40"/>
    <property type="match status" value="3"/>
</dbReference>
<name>A0A1F5YD43_9BACT</name>
<organism evidence="2 3">
    <name type="scientific">Candidatus Glassbacteria bacterium RBG_16_58_8</name>
    <dbReference type="NCBI Taxonomy" id="1817866"/>
    <lineage>
        <taxon>Bacteria</taxon>
        <taxon>Candidatus Glassiibacteriota</taxon>
    </lineage>
</organism>
<sequence length="355" mass="40092">MLLISEPGMRIGQKAHPWVRRLLLPLSVVTILFASPADEKVTSEEPAGEGELTTEGELPVRQVSGFYSAAEAYFSPDGGHLILNARREEGETDYHVYTTSLDGTEILIINDQGSDACSYFYPDGNRLVFTSTRDHPELPRGDYSKVTDYPKGAELYCCNLDGSGRKRLTRNECYEAEVSVSPDGEWILFGRLTDGRMDLWRMRPDGSGEIRITDTPDWQEGGSFYLPDSEHIIYRAWKVEDQGKWPLPMTIFTIRHDGTERRQITHDTGTNWSPHPSPDGVHFVFVKIVPPANYEVYLMNLATGQQNRLTHNPAFDGFPAFAPDGKTINFSSNREFEPRSKRMAVYLMDISSLLD</sequence>
<dbReference type="SUPFAM" id="SSF82171">
    <property type="entry name" value="DPP6 N-terminal domain-like"/>
    <property type="match status" value="1"/>
</dbReference>
<dbReference type="EMBL" id="MFIW01000053">
    <property type="protein sequence ID" value="OGF97781.1"/>
    <property type="molecule type" value="Genomic_DNA"/>
</dbReference>
<proteinExistence type="inferred from homology"/>
<dbReference type="Gene3D" id="2.120.10.60">
    <property type="entry name" value="Tricorn protease N-terminal domain"/>
    <property type="match status" value="1"/>
</dbReference>
<reference evidence="2 3" key="1">
    <citation type="journal article" date="2016" name="Nat. Commun.">
        <title>Thousands of microbial genomes shed light on interconnected biogeochemical processes in an aquifer system.</title>
        <authorList>
            <person name="Anantharaman K."/>
            <person name="Brown C.T."/>
            <person name="Hug L.A."/>
            <person name="Sharon I."/>
            <person name="Castelle C.J."/>
            <person name="Probst A.J."/>
            <person name="Thomas B.C."/>
            <person name="Singh A."/>
            <person name="Wilkins M.J."/>
            <person name="Karaoz U."/>
            <person name="Brodie E.L."/>
            <person name="Williams K.H."/>
            <person name="Hubbard S.S."/>
            <person name="Banfield J.F."/>
        </authorList>
    </citation>
    <scope>NUCLEOTIDE SEQUENCE [LARGE SCALE GENOMIC DNA]</scope>
</reference>
<dbReference type="Gene3D" id="2.120.10.30">
    <property type="entry name" value="TolB, C-terminal domain"/>
    <property type="match status" value="1"/>
</dbReference>
<evidence type="ECO:0000313" key="3">
    <source>
        <dbReference type="Proteomes" id="UP000179034"/>
    </source>
</evidence>
<comment type="caution">
    <text evidence="2">The sequence shown here is derived from an EMBL/GenBank/DDBJ whole genome shotgun (WGS) entry which is preliminary data.</text>
</comment>
<dbReference type="Proteomes" id="UP000179034">
    <property type="component" value="Unassembled WGS sequence"/>
</dbReference>
<dbReference type="InterPro" id="IPR011659">
    <property type="entry name" value="WD40"/>
</dbReference>
<dbReference type="PANTHER" id="PTHR36842:SF1">
    <property type="entry name" value="PROTEIN TOLB"/>
    <property type="match status" value="1"/>
</dbReference>
<protein>
    <recommendedName>
        <fullName evidence="4">Dipeptidylpeptidase IV N-terminal domain-containing protein</fullName>
    </recommendedName>
</protein>
<accession>A0A1F5YD43</accession>
<dbReference type="InterPro" id="IPR011042">
    <property type="entry name" value="6-blade_b-propeller_TolB-like"/>
</dbReference>
<evidence type="ECO:0008006" key="4">
    <source>
        <dbReference type="Google" id="ProtNLM"/>
    </source>
</evidence>
<evidence type="ECO:0000313" key="2">
    <source>
        <dbReference type="EMBL" id="OGF97781.1"/>
    </source>
</evidence>